<dbReference type="Pfam" id="PF00156">
    <property type="entry name" value="Pribosyltran"/>
    <property type="match status" value="1"/>
</dbReference>
<reference evidence="3" key="1">
    <citation type="submission" date="2023-07" db="EMBL/GenBank/DDBJ databases">
        <title>Dyadobacter sp. nov 'subterranea' isolated from contaminted grondwater.</title>
        <authorList>
            <person name="Szabo I."/>
            <person name="Al-Omari J."/>
            <person name="Szerdahelyi S.G."/>
            <person name="Rado J."/>
        </authorList>
    </citation>
    <scope>NUCLEOTIDE SEQUENCE [LARGE SCALE GENOMIC DNA]</scope>
    <source>
        <strain evidence="3">UP-52</strain>
    </source>
</reference>
<keyword evidence="2" id="KW-0328">Glycosyltransferase</keyword>
<dbReference type="SUPFAM" id="SSF53271">
    <property type="entry name" value="PRTase-like"/>
    <property type="match status" value="1"/>
</dbReference>
<organism evidence="2 3">
    <name type="scientific">Dyadobacter subterraneus</name>
    <dbReference type="NCBI Taxonomy" id="2773304"/>
    <lineage>
        <taxon>Bacteria</taxon>
        <taxon>Pseudomonadati</taxon>
        <taxon>Bacteroidota</taxon>
        <taxon>Cytophagia</taxon>
        <taxon>Cytophagales</taxon>
        <taxon>Spirosomataceae</taxon>
        <taxon>Dyadobacter</taxon>
    </lineage>
</organism>
<keyword evidence="2" id="KW-0808">Transferase</keyword>
<dbReference type="PANTHER" id="PTHR11608">
    <property type="entry name" value="BIFUNCTIONAL PROTEIN PYRR"/>
    <property type="match status" value="1"/>
</dbReference>
<dbReference type="Gene3D" id="3.40.50.2020">
    <property type="match status" value="1"/>
</dbReference>
<gene>
    <name evidence="2" type="ORF">IEE83_02065</name>
</gene>
<dbReference type="CDD" id="cd06223">
    <property type="entry name" value="PRTases_typeI"/>
    <property type="match status" value="1"/>
</dbReference>
<dbReference type="Proteomes" id="UP000634134">
    <property type="component" value="Unassembled WGS sequence"/>
</dbReference>
<keyword evidence="3" id="KW-1185">Reference proteome</keyword>
<dbReference type="InterPro" id="IPR029057">
    <property type="entry name" value="PRTase-like"/>
</dbReference>
<proteinExistence type="predicted"/>
<feature type="domain" description="Phosphoribosyltransferase" evidence="1">
    <location>
        <begin position="11"/>
        <end position="149"/>
    </location>
</feature>
<sequence length="173" mass="19918">MEITNIDTHRQILTSLQTRQKVRRIAFEIYEQNFEESSIIIAGIVGEGYQFAKILTDELRSISPLDVKLVELRFDKTIHWQSEIHFDDDSVQLENQVAVVVDDVLNTGRTLAFALEPFLKVRMKKLQVAVIVDREHHLFPVSANYVGYSLSTTISERVEVILSRPSEEGVYLR</sequence>
<name>A0ABR9W5C6_9BACT</name>
<evidence type="ECO:0000259" key="1">
    <source>
        <dbReference type="Pfam" id="PF00156"/>
    </source>
</evidence>
<dbReference type="EMBL" id="JACYGY010000001">
    <property type="protein sequence ID" value="MBE9460655.1"/>
    <property type="molecule type" value="Genomic_DNA"/>
</dbReference>
<dbReference type="GO" id="GO:0016757">
    <property type="term" value="F:glycosyltransferase activity"/>
    <property type="evidence" value="ECO:0007669"/>
    <property type="project" value="UniProtKB-KW"/>
</dbReference>
<evidence type="ECO:0000313" key="3">
    <source>
        <dbReference type="Proteomes" id="UP000634134"/>
    </source>
</evidence>
<dbReference type="InterPro" id="IPR050137">
    <property type="entry name" value="PyrR_bifunctional"/>
</dbReference>
<evidence type="ECO:0000313" key="2">
    <source>
        <dbReference type="EMBL" id="MBE9460655.1"/>
    </source>
</evidence>
<protein>
    <submittedName>
        <fullName evidence="2">Phosphoribosyltransferase</fullName>
    </submittedName>
</protein>
<accession>A0ABR9W5C6</accession>
<dbReference type="InterPro" id="IPR000836">
    <property type="entry name" value="PRTase_dom"/>
</dbReference>
<dbReference type="PANTHER" id="PTHR11608:SF0">
    <property type="entry name" value="BIFUNCTIONAL PROTEIN PYRR"/>
    <property type="match status" value="1"/>
</dbReference>
<comment type="caution">
    <text evidence="2">The sequence shown here is derived from an EMBL/GenBank/DDBJ whole genome shotgun (WGS) entry which is preliminary data.</text>
</comment>
<dbReference type="RefSeq" id="WP_194118971.1">
    <property type="nucleotide sequence ID" value="NZ_JACYGY010000001.1"/>
</dbReference>